<keyword evidence="1" id="KW-1133">Transmembrane helix</keyword>
<evidence type="ECO:0000256" key="1">
    <source>
        <dbReference type="SAM" id="Phobius"/>
    </source>
</evidence>
<sequence length="102" mass="11397">MLMYFLLYMVGGSVAITIRGVWIEGILAQVFAFCIIGVYLHFFPKIIIFRRQYVISQAIGVAGSLLAYVFPDLDILLAMIYVVAVLVLIIPISNELGRILSK</sequence>
<feature type="transmembrane region" description="Helical" evidence="1">
    <location>
        <begin position="20"/>
        <end position="40"/>
    </location>
</feature>
<reference evidence="2 3" key="1">
    <citation type="submission" date="2018-06" db="EMBL/GenBank/DDBJ databases">
        <title>OYT1 Genome Sequencing.</title>
        <authorList>
            <person name="Kato S."/>
            <person name="Itoh T."/>
            <person name="Ohkuma M."/>
        </authorList>
    </citation>
    <scope>NUCLEOTIDE SEQUENCE [LARGE SCALE GENOMIC DNA]</scope>
    <source>
        <strain evidence="2 3">OYT1</strain>
    </source>
</reference>
<dbReference type="AlphaFoldDB" id="A0A2Z6G9W2"/>
<evidence type="ECO:0000313" key="3">
    <source>
        <dbReference type="Proteomes" id="UP000033070"/>
    </source>
</evidence>
<dbReference type="EMBL" id="AP018738">
    <property type="protein sequence ID" value="BBE50290.1"/>
    <property type="molecule type" value="Genomic_DNA"/>
</dbReference>
<dbReference type="STRING" id="1188319.OYT1_00027"/>
<feature type="transmembrane region" description="Helical" evidence="1">
    <location>
        <begin position="52"/>
        <end position="69"/>
    </location>
</feature>
<proteinExistence type="predicted"/>
<keyword evidence="1" id="KW-0812">Transmembrane</keyword>
<keyword evidence="1" id="KW-0472">Membrane</keyword>
<protein>
    <submittedName>
        <fullName evidence="2">Uncharacterized protein</fullName>
    </submittedName>
</protein>
<keyword evidence="3" id="KW-1185">Reference proteome</keyword>
<name>A0A2Z6G9W2_9PROT</name>
<accession>A0A2Z6G9W2</accession>
<dbReference type="Proteomes" id="UP000033070">
    <property type="component" value="Chromosome"/>
</dbReference>
<evidence type="ECO:0000313" key="2">
    <source>
        <dbReference type="EMBL" id="BBE50290.1"/>
    </source>
</evidence>
<feature type="transmembrane region" description="Helical" evidence="1">
    <location>
        <begin position="75"/>
        <end position="93"/>
    </location>
</feature>
<organism evidence="2 3">
    <name type="scientific">Ferriphaselus amnicola</name>
    <dbReference type="NCBI Taxonomy" id="1188319"/>
    <lineage>
        <taxon>Bacteria</taxon>
        <taxon>Pseudomonadati</taxon>
        <taxon>Pseudomonadota</taxon>
        <taxon>Betaproteobacteria</taxon>
        <taxon>Nitrosomonadales</taxon>
        <taxon>Gallionellaceae</taxon>
        <taxon>Ferriphaselus</taxon>
    </lineage>
</organism>
<dbReference type="KEGG" id="fam:OYT1_ch0724"/>
<gene>
    <name evidence="2" type="ORF">OYT1_ch0724</name>
</gene>